<keyword evidence="4" id="KW-1185">Reference proteome</keyword>
<accession>I0LCC0</accession>
<evidence type="ECO:0000256" key="1">
    <source>
        <dbReference type="SAM" id="MobiDB-lite"/>
    </source>
</evidence>
<evidence type="ECO:0000313" key="3">
    <source>
        <dbReference type="EMBL" id="CCH21467.1"/>
    </source>
</evidence>
<feature type="compositionally biased region" description="Acidic residues" evidence="1">
    <location>
        <begin position="384"/>
        <end position="396"/>
    </location>
</feature>
<evidence type="ECO:0000313" key="4">
    <source>
        <dbReference type="Proteomes" id="UP000003448"/>
    </source>
</evidence>
<keyword evidence="2" id="KW-0812">Transmembrane</keyword>
<dbReference type="Proteomes" id="UP000003448">
    <property type="component" value="Unassembled WGS sequence"/>
</dbReference>
<name>I0LCC0_9ACTN</name>
<dbReference type="RefSeq" id="WP_007465392.1">
    <property type="nucleotide sequence ID" value="NZ_HF570108.1"/>
</dbReference>
<dbReference type="AlphaFoldDB" id="I0LCC0"/>
<feature type="region of interest" description="Disordered" evidence="1">
    <location>
        <begin position="64"/>
        <end position="115"/>
    </location>
</feature>
<gene>
    <name evidence="3" type="ORF">MILUP08_46366</name>
</gene>
<reference evidence="4" key="1">
    <citation type="journal article" date="2012" name="J. Bacteriol.">
        <title>Genome Sequence of Micromonospora lupini Lupac 08, Isolated from Root Nodules of Lupinus angustifolius.</title>
        <authorList>
            <person name="Alonso-Vega P."/>
            <person name="Normand P."/>
            <person name="Bacigalupe R."/>
            <person name="Pujic P."/>
            <person name="Lajus A."/>
            <person name="Vallenet D."/>
            <person name="Carro L."/>
            <person name="Coll P."/>
            <person name="Trujillo M.E."/>
        </authorList>
    </citation>
    <scope>NUCLEOTIDE SEQUENCE [LARGE SCALE GENOMIC DNA]</scope>
    <source>
        <strain evidence="4">Lupac 08</strain>
    </source>
</reference>
<organism evidence="3 4">
    <name type="scientific">Micromonospora lupini str. Lupac 08</name>
    <dbReference type="NCBI Taxonomy" id="1150864"/>
    <lineage>
        <taxon>Bacteria</taxon>
        <taxon>Bacillati</taxon>
        <taxon>Actinomycetota</taxon>
        <taxon>Actinomycetes</taxon>
        <taxon>Micromonosporales</taxon>
        <taxon>Micromonosporaceae</taxon>
        <taxon>Micromonospora</taxon>
    </lineage>
</organism>
<keyword evidence="2" id="KW-0472">Membrane</keyword>
<feature type="transmembrane region" description="Helical" evidence="2">
    <location>
        <begin position="43"/>
        <end position="65"/>
    </location>
</feature>
<dbReference type="eggNOG" id="ENOG5031MU2">
    <property type="taxonomic scope" value="Bacteria"/>
</dbReference>
<protein>
    <submittedName>
        <fullName evidence="3">Uncharacterized protein</fullName>
    </submittedName>
</protein>
<comment type="caution">
    <text evidence="3">The sequence shown here is derived from an EMBL/GenBank/DDBJ whole genome shotgun (WGS) entry which is preliminary data.</text>
</comment>
<dbReference type="OrthoDB" id="3403968at2"/>
<keyword evidence="2" id="KW-1133">Transmembrane helix</keyword>
<dbReference type="EMBL" id="CAIE01000042">
    <property type="protein sequence ID" value="CCH21467.1"/>
    <property type="molecule type" value="Genomic_DNA"/>
</dbReference>
<sequence length="404" mass="42272">MSEHESIALAERFARYRAESLTEVESPGPAAVRVAVRKRRRRTVGAAVAAVLAVAAGPVLGYATLDHPQPQPGPVEPTGSPSASPSATAPASASASPSTTASSSASPTRAAPDGRISRSQLLAATVSLPAWTTPADCPTGRVRLGAEPARDDVNELVALDHGDLDGDGATETVALVRCVFGTRGPFQVVAFDRDTAGRVVTLGRVTGTARPTPGWVTALDVRDDGEVRVEVADIAPGGGWPLKNSQRQWRGYRWSGDGFEQVSGPSTFGPNPRSTDLSATATDLVLTPAADGSRSGAVTVRIRNDADRTAPEALLTMELPKALRPVGDGWSGCDIQTRSTVQVSCRLSAVRGHSEVRRTLELQVAAGTSLASGQVALRVWPADPDGDPWLDNDSGDNESTFDYR</sequence>
<feature type="compositionally biased region" description="Low complexity" evidence="1">
    <location>
        <begin position="80"/>
        <end position="111"/>
    </location>
</feature>
<dbReference type="STRING" id="1150864.MILUP08_46366"/>
<feature type="region of interest" description="Disordered" evidence="1">
    <location>
        <begin position="384"/>
        <end position="404"/>
    </location>
</feature>
<proteinExistence type="predicted"/>
<evidence type="ECO:0000256" key="2">
    <source>
        <dbReference type="SAM" id="Phobius"/>
    </source>
</evidence>